<dbReference type="Pfam" id="PF13557">
    <property type="entry name" value="Phenol_MetA_deg"/>
    <property type="match status" value="1"/>
</dbReference>
<dbReference type="AlphaFoldDB" id="A0A1Y6D8Y7"/>
<gene>
    <name evidence="2" type="ORF">SAMN02949497_4286</name>
</gene>
<dbReference type="InterPro" id="IPR025737">
    <property type="entry name" value="FApF"/>
</dbReference>
<dbReference type="RefSeq" id="WP_217807320.1">
    <property type="nucleotide sequence ID" value="NZ_FXAM01000001.1"/>
</dbReference>
<evidence type="ECO:0000256" key="1">
    <source>
        <dbReference type="SAM" id="SignalP"/>
    </source>
</evidence>
<feature type="chain" id="PRO_5012644721" evidence="1">
    <location>
        <begin position="33"/>
        <end position="386"/>
    </location>
</feature>
<protein>
    <submittedName>
        <fullName evidence="2">MetA-pathway of phenol degradation</fullName>
    </submittedName>
</protein>
<feature type="signal peptide" evidence="1">
    <location>
        <begin position="1"/>
        <end position="32"/>
    </location>
</feature>
<keyword evidence="3" id="KW-1185">Reference proteome</keyword>
<reference evidence="2 3" key="1">
    <citation type="submission" date="2016-12" db="EMBL/GenBank/DDBJ databases">
        <authorList>
            <person name="Song W.-J."/>
            <person name="Kurnit D.M."/>
        </authorList>
    </citation>
    <scope>NUCLEOTIDE SEQUENCE [LARGE SCALE GENOMIC DNA]</scope>
    <source>
        <strain evidence="2 3">175</strain>
    </source>
</reference>
<organism evidence="2 3">
    <name type="scientific">Methylomagnum ishizawai</name>
    <dbReference type="NCBI Taxonomy" id="1760988"/>
    <lineage>
        <taxon>Bacteria</taxon>
        <taxon>Pseudomonadati</taxon>
        <taxon>Pseudomonadota</taxon>
        <taxon>Gammaproteobacteria</taxon>
        <taxon>Methylococcales</taxon>
        <taxon>Methylococcaceae</taxon>
        <taxon>Methylomagnum</taxon>
    </lineage>
</organism>
<dbReference type="STRING" id="1760988.SAMN02949497_4286"/>
<evidence type="ECO:0000313" key="2">
    <source>
        <dbReference type="EMBL" id="SMF96872.1"/>
    </source>
</evidence>
<accession>A0A1Y6D8Y7</accession>
<dbReference type="Proteomes" id="UP000192923">
    <property type="component" value="Unassembled WGS sequence"/>
</dbReference>
<sequence length="386" mass="43147">MRHPFPATVPVVAVPVRWALLASVLAALPGCAQWRPQVAPAVAVPQPALPPLPQANLPYEKFREYGRFLARRLFWKHAQVGTEPRSADRTGFDGYQQFDAYADSRADQAKEEFFKGRYNRSRARLPENIERWRSEPDIANPGPDLANFPNSAFTLPQGRAYVEFSPFTYYGSAGKASPAQYNAEFLLRYGATDDIELRLFGNGVSWIGGSASSWGFSPIAFDTKIQMWTEKQDYFLPAAGFEAYIQTQWLGSAEFNGGTQPSFTFNFDQSLPWEIDLEYNLGATRVQDAAGNNDWEFSFQWGLQRDLFNKDFAVFVHGFYNAMTLPRLPNAQVVFGTGNNQFRQNAVGGGFVWTVNRRLSVYGQASGGTTRFTPSVLGMLGLALAF</sequence>
<keyword evidence="1" id="KW-0732">Signal</keyword>
<name>A0A1Y6D8Y7_9GAMM</name>
<proteinExistence type="predicted"/>
<dbReference type="EMBL" id="FXAM01000001">
    <property type="protein sequence ID" value="SMF96872.1"/>
    <property type="molecule type" value="Genomic_DNA"/>
</dbReference>
<evidence type="ECO:0000313" key="3">
    <source>
        <dbReference type="Proteomes" id="UP000192923"/>
    </source>
</evidence>